<gene>
    <name evidence="1" type="ORF">SV7mr_47560</name>
</gene>
<reference evidence="1 2" key="1">
    <citation type="submission" date="2019-02" db="EMBL/GenBank/DDBJ databases">
        <title>Deep-cultivation of Planctomycetes and their phenomic and genomic characterization uncovers novel biology.</title>
        <authorList>
            <person name="Wiegand S."/>
            <person name="Jogler M."/>
            <person name="Boedeker C."/>
            <person name="Pinto D."/>
            <person name="Vollmers J."/>
            <person name="Rivas-Marin E."/>
            <person name="Kohn T."/>
            <person name="Peeters S.H."/>
            <person name="Heuer A."/>
            <person name="Rast P."/>
            <person name="Oberbeckmann S."/>
            <person name="Bunk B."/>
            <person name="Jeske O."/>
            <person name="Meyerdierks A."/>
            <person name="Storesund J.E."/>
            <person name="Kallscheuer N."/>
            <person name="Luecker S."/>
            <person name="Lage O.M."/>
            <person name="Pohl T."/>
            <person name="Merkel B.J."/>
            <person name="Hornburger P."/>
            <person name="Mueller R.-W."/>
            <person name="Bruemmer F."/>
            <person name="Labrenz M."/>
            <person name="Spormann A.M."/>
            <person name="Op den Camp H."/>
            <person name="Overmann J."/>
            <person name="Amann R."/>
            <person name="Jetten M.S.M."/>
            <person name="Mascher T."/>
            <person name="Medema M.H."/>
            <person name="Devos D.P."/>
            <person name="Kaster A.-K."/>
            <person name="Ovreas L."/>
            <person name="Rohde M."/>
            <person name="Galperin M.Y."/>
            <person name="Jogler C."/>
        </authorList>
    </citation>
    <scope>NUCLEOTIDE SEQUENCE [LARGE SCALE GENOMIC DNA]</scope>
    <source>
        <strain evidence="1 2">SV_7m_r</strain>
    </source>
</reference>
<accession>A0A517T1F3</accession>
<evidence type="ECO:0000313" key="2">
    <source>
        <dbReference type="Proteomes" id="UP000315003"/>
    </source>
</evidence>
<dbReference type="EMBL" id="CP036272">
    <property type="protein sequence ID" value="QDT62209.1"/>
    <property type="molecule type" value="Genomic_DNA"/>
</dbReference>
<proteinExistence type="predicted"/>
<evidence type="ECO:0000313" key="1">
    <source>
        <dbReference type="EMBL" id="QDT62209.1"/>
    </source>
</evidence>
<name>A0A517T1F3_9BACT</name>
<protein>
    <submittedName>
        <fullName evidence="1">Uncharacterized protein</fullName>
    </submittedName>
</protein>
<dbReference type="AlphaFoldDB" id="A0A517T1F3"/>
<keyword evidence="2" id="KW-1185">Reference proteome</keyword>
<sequence>MGPEFCLSLRKLKSQALHFAPHQPIAWRLHHPPAVLQHLIRSSTFSSGIMLRNGIDCVQSTVVGGCTNVPAIICWPPKRGLWLRLDQPSNMDYNECPA</sequence>
<organism evidence="1 2">
    <name type="scientific">Stieleria bergensis</name>
    <dbReference type="NCBI Taxonomy" id="2528025"/>
    <lineage>
        <taxon>Bacteria</taxon>
        <taxon>Pseudomonadati</taxon>
        <taxon>Planctomycetota</taxon>
        <taxon>Planctomycetia</taxon>
        <taxon>Pirellulales</taxon>
        <taxon>Pirellulaceae</taxon>
        <taxon>Stieleria</taxon>
    </lineage>
</organism>
<dbReference type="Proteomes" id="UP000315003">
    <property type="component" value="Chromosome"/>
</dbReference>